<dbReference type="InterPro" id="IPR050090">
    <property type="entry name" value="Tyrosine_recombinase_XerCD"/>
</dbReference>
<dbReference type="SUPFAM" id="SSF56349">
    <property type="entry name" value="DNA breaking-rejoining enzymes"/>
    <property type="match status" value="1"/>
</dbReference>
<dbReference type="EMBL" id="JANYMP010000004">
    <property type="protein sequence ID" value="MCS7477495.1"/>
    <property type="molecule type" value="Genomic_DNA"/>
</dbReference>
<dbReference type="InterPro" id="IPR044068">
    <property type="entry name" value="CB"/>
</dbReference>
<dbReference type="PROSITE" id="PS51898">
    <property type="entry name" value="TYR_RECOMBINASE"/>
    <property type="match status" value="1"/>
</dbReference>
<feature type="domain" description="Tyr recombinase" evidence="6">
    <location>
        <begin position="210"/>
        <end position="414"/>
    </location>
</feature>
<dbReference type="Gene3D" id="1.10.150.130">
    <property type="match status" value="1"/>
</dbReference>
<feature type="domain" description="Core-binding (CB)" evidence="7">
    <location>
        <begin position="81"/>
        <end position="188"/>
    </location>
</feature>
<dbReference type="InterPro" id="IPR013762">
    <property type="entry name" value="Integrase-like_cat_sf"/>
</dbReference>
<keyword evidence="9" id="KW-1185">Reference proteome</keyword>
<dbReference type="InterPro" id="IPR002104">
    <property type="entry name" value="Integrase_catalytic"/>
</dbReference>
<dbReference type="Proteomes" id="UP001141259">
    <property type="component" value="Unassembled WGS sequence"/>
</dbReference>
<evidence type="ECO:0000313" key="8">
    <source>
        <dbReference type="EMBL" id="MCS7477495.1"/>
    </source>
</evidence>
<protein>
    <submittedName>
        <fullName evidence="8">Site-specific integrase</fullName>
    </submittedName>
</protein>
<comment type="similarity">
    <text evidence="1">Belongs to the 'phage' integrase family.</text>
</comment>
<evidence type="ECO:0000256" key="5">
    <source>
        <dbReference type="PROSITE-ProRule" id="PRU01248"/>
    </source>
</evidence>
<dbReference type="GO" id="GO:0003677">
    <property type="term" value="F:DNA binding"/>
    <property type="evidence" value="ECO:0007669"/>
    <property type="project" value="UniProtKB-UniRule"/>
</dbReference>
<organism evidence="8 9">
    <name type="scientific">Umezawaea endophytica</name>
    <dbReference type="NCBI Taxonomy" id="1654476"/>
    <lineage>
        <taxon>Bacteria</taxon>
        <taxon>Bacillati</taxon>
        <taxon>Actinomycetota</taxon>
        <taxon>Actinomycetes</taxon>
        <taxon>Pseudonocardiales</taxon>
        <taxon>Pseudonocardiaceae</taxon>
        <taxon>Umezawaea</taxon>
    </lineage>
</organism>
<evidence type="ECO:0000259" key="6">
    <source>
        <dbReference type="PROSITE" id="PS51898"/>
    </source>
</evidence>
<keyword evidence="3 5" id="KW-0238">DNA-binding</keyword>
<reference evidence="8" key="1">
    <citation type="submission" date="2022-08" db="EMBL/GenBank/DDBJ databases">
        <authorList>
            <person name="Tistechok S."/>
            <person name="Samborskyy M."/>
            <person name="Roman I."/>
        </authorList>
    </citation>
    <scope>NUCLEOTIDE SEQUENCE</scope>
    <source>
        <strain evidence="8">DSM 103496</strain>
    </source>
</reference>
<dbReference type="AlphaFoldDB" id="A0A9X3AFR9"/>
<evidence type="ECO:0000313" key="9">
    <source>
        <dbReference type="Proteomes" id="UP001141259"/>
    </source>
</evidence>
<gene>
    <name evidence="8" type="ORF">NZH93_11575</name>
</gene>
<dbReference type="RefSeq" id="WP_259622994.1">
    <property type="nucleotide sequence ID" value="NZ_JANYMP010000004.1"/>
</dbReference>
<dbReference type="InterPro" id="IPR010998">
    <property type="entry name" value="Integrase_recombinase_N"/>
</dbReference>
<evidence type="ECO:0000256" key="4">
    <source>
        <dbReference type="ARBA" id="ARBA00023172"/>
    </source>
</evidence>
<accession>A0A9X3AFR9</accession>
<evidence type="ECO:0000256" key="2">
    <source>
        <dbReference type="ARBA" id="ARBA00022908"/>
    </source>
</evidence>
<dbReference type="InterPro" id="IPR004107">
    <property type="entry name" value="Integrase_SAM-like_N"/>
</dbReference>
<dbReference type="GO" id="GO:0015074">
    <property type="term" value="P:DNA integration"/>
    <property type="evidence" value="ECO:0007669"/>
    <property type="project" value="UniProtKB-KW"/>
</dbReference>
<dbReference type="PANTHER" id="PTHR30349">
    <property type="entry name" value="PHAGE INTEGRASE-RELATED"/>
    <property type="match status" value="1"/>
</dbReference>
<evidence type="ECO:0000256" key="1">
    <source>
        <dbReference type="ARBA" id="ARBA00008857"/>
    </source>
</evidence>
<dbReference type="InterPro" id="IPR011010">
    <property type="entry name" value="DNA_brk_join_enz"/>
</dbReference>
<dbReference type="Gene3D" id="1.10.443.10">
    <property type="entry name" value="Intergrase catalytic core"/>
    <property type="match status" value="1"/>
</dbReference>
<dbReference type="Pfam" id="PF14659">
    <property type="entry name" value="Phage_int_SAM_3"/>
    <property type="match status" value="1"/>
</dbReference>
<name>A0A9X3AFR9_9PSEU</name>
<sequence>MDTIDRDDVQVKRGGFATQNDATAVLEHVRELIAVAAGDDRIQRRIASTIIERSKRGGTLPSVDEVRQKYGAGLDPIAPSMTLGQWLDEWLTTKRRASESTVESYRDRIELVWKPHLGEMPLDRLSGSHIVGVLDWFERRNRVIQEAIEAGKPVPRDPLDKRHWQQIVGAETQRQIVGVLAMALNAAVRRRLLTFNPRDEIEMPNKPKPDTARVWAPEQVVKFVTATVDHRLGALFRLVLLRGPRRGEACGLQWADIDLERGQVEIKRTMRFAGPKRGIALGKPKTESSKRTISLDRGTLDALRKVKLRQRQERLAAGVAWRGPSNPELDWVFAAPDGFPTPPTTVTRTFMRLAAKHSLPVIRLHDGRHTAATLGFEAGLDIKLVSVQLGHSGTAITQDLYTHVRRARQDAAAETVETFLFGDNGTAMEQTSANLHGRR</sequence>
<dbReference type="Pfam" id="PF00589">
    <property type="entry name" value="Phage_integrase"/>
    <property type="match status" value="1"/>
</dbReference>
<keyword evidence="2" id="KW-0229">DNA integration</keyword>
<dbReference type="GO" id="GO:0006310">
    <property type="term" value="P:DNA recombination"/>
    <property type="evidence" value="ECO:0007669"/>
    <property type="project" value="UniProtKB-KW"/>
</dbReference>
<dbReference type="PROSITE" id="PS51900">
    <property type="entry name" value="CB"/>
    <property type="match status" value="1"/>
</dbReference>
<evidence type="ECO:0000259" key="7">
    <source>
        <dbReference type="PROSITE" id="PS51900"/>
    </source>
</evidence>
<dbReference type="PANTHER" id="PTHR30349:SF64">
    <property type="entry name" value="PROPHAGE INTEGRASE INTD-RELATED"/>
    <property type="match status" value="1"/>
</dbReference>
<evidence type="ECO:0000256" key="3">
    <source>
        <dbReference type="ARBA" id="ARBA00023125"/>
    </source>
</evidence>
<proteinExistence type="inferred from homology"/>
<dbReference type="CDD" id="cd01189">
    <property type="entry name" value="INT_ICEBs1_C_like"/>
    <property type="match status" value="1"/>
</dbReference>
<keyword evidence="4" id="KW-0233">DNA recombination</keyword>
<comment type="caution">
    <text evidence="8">The sequence shown here is derived from an EMBL/GenBank/DDBJ whole genome shotgun (WGS) entry which is preliminary data.</text>
</comment>